<dbReference type="InterPro" id="IPR009057">
    <property type="entry name" value="Homeodomain-like_sf"/>
</dbReference>
<dbReference type="EMBL" id="PYLS01000005">
    <property type="protein sequence ID" value="PST82694.1"/>
    <property type="molecule type" value="Genomic_DNA"/>
</dbReference>
<dbReference type="RefSeq" id="WP_107214954.1">
    <property type="nucleotide sequence ID" value="NZ_KZ686269.1"/>
</dbReference>
<dbReference type="PRINTS" id="PR00455">
    <property type="entry name" value="HTHTETR"/>
</dbReference>
<evidence type="ECO:0000259" key="5">
    <source>
        <dbReference type="PROSITE" id="PS50977"/>
    </source>
</evidence>
<proteinExistence type="predicted"/>
<dbReference type="PANTHER" id="PTHR30055:SF234">
    <property type="entry name" value="HTH-TYPE TRANSCRIPTIONAL REGULATOR BETI"/>
    <property type="match status" value="1"/>
</dbReference>
<dbReference type="PROSITE" id="PS50977">
    <property type="entry name" value="HTH_TETR_2"/>
    <property type="match status" value="1"/>
</dbReference>
<dbReference type="Gene3D" id="1.10.357.10">
    <property type="entry name" value="Tetracycline Repressor, domain 2"/>
    <property type="match status" value="1"/>
</dbReference>
<evidence type="ECO:0000256" key="3">
    <source>
        <dbReference type="ARBA" id="ARBA00023163"/>
    </source>
</evidence>
<keyword evidence="2 4" id="KW-0238">DNA-binding</keyword>
<dbReference type="InterPro" id="IPR050109">
    <property type="entry name" value="HTH-type_TetR-like_transc_reg"/>
</dbReference>
<comment type="caution">
    <text evidence="6">The sequence shown here is derived from an EMBL/GenBank/DDBJ whole genome shotgun (WGS) entry which is preliminary data.</text>
</comment>
<evidence type="ECO:0000256" key="2">
    <source>
        <dbReference type="ARBA" id="ARBA00023125"/>
    </source>
</evidence>
<dbReference type="GO" id="GO:0003700">
    <property type="term" value="F:DNA-binding transcription factor activity"/>
    <property type="evidence" value="ECO:0007669"/>
    <property type="project" value="TreeGrafter"/>
</dbReference>
<accession>A0A2T3HJS6</accession>
<keyword evidence="3" id="KW-0804">Transcription</keyword>
<feature type="domain" description="HTH tetR-type" evidence="5">
    <location>
        <begin position="14"/>
        <end position="74"/>
    </location>
</feature>
<gene>
    <name evidence="6" type="ORF">C7T94_08535</name>
</gene>
<dbReference type="Proteomes" id="UP000240912">
    <property type="component" value="Unassembled WGS sequence"/>
</dbReference>
<evidence type="ECO:0000313" key="6">
    <source>
        <dbReference type="EMBL" id="PST82694.1"/>
    </source>
</evidence>
<sequence length="209" mass="23317">MDRKKSAGAPRNKALSKQKIMDAVEKILIEKSFTALKVNDIAAVAGLDKKLIYNYFGGTDQLLDEYIHSKDFWSNVKNDAVPAGITDGGKAFVQERLLSQFEYVANDQAFQKILLWRLSEQREALEKLTASQEAAGEALLENITDPHFGDRAEHFRAVMAILISSAYYLNLYASVNGSTFCGIDLSKAEGRESIRRALSFLVDSVYQKP</sequence>
<dbReference type="GO" id="GO:0000976">
    <property type="term" value="F:transcription cis-regulatory region binding"/>
    <property type="evidence" value="ECO:0007669"/>
    <property type="project" value="TreeGrafter"/>
</dbReference>
<evidence type="ECO:0000313" key="7">
    <source>
        <dbReference type="Proteomes" id="UP000240912"/>
    </source>
</evidence>
<name>A0A2T3HJS6_9SPHI</name>
<keyword evidence="7" id="KW-1185">Reference proteome</keyword>
<protein>
    <submittedName>
        <fullName evidence="6">TetR/AcrR family transcriptional regulator</fullName>
    </submittedName>
</protein>
<dbReference type="InterPro" id="IPR001647">
    <property type="entry name" value="HTH_TetR"/>
</dbReference>
<dbReference type="PANTHER" id="PTHR30055">
    <property type="entry name" value="HTH-TYPE TRANSCRIPTIONAL REGULATOR RUTR"/>
    <property type="match status" value="1"/>
</dbReference>
<evidence type="ECO:0000256" key="1">
    <source>
        <dbReference type="ARBA" id="ARBA00023015"/>
    </source>
</evidence>
<feature type="DNA-binding region" description="H-T-H motif" evidence="4">
    <location>
        <begin position="37"/>
        <end position="56"/>
    </location>
</feature>
<keyword evidence="1" id="KW-0805">Transcription regulation</keyword>
<evidence type="ECO:0000256" key="4">
    <source>
        <dbReference type="PROSITE-ProRule" id="PRU00335"/>
    </source>
</evidence>
<reference evidence="6 7" key="1">
    <citation type="submission" date="2018-03" db="EMBL/GenBank/DDBJ databases">
        <authorList>
            <person name="Keele B.F."/>
        </authorList>
    </citation>
    <scope>NUCLEOTIDE SEQUENCE [LARGE SCALE GENOMIC DNA]</scope>
    <source>
        <strain evidence="6 7">YL28-9</strain>
    </source>
</reference>
<dbReference type="AlphaFoldDB" id="A0A2T3HJS6"/>
<dbReference type="SUPFAM" id="SSF46689">
    <property type="entry name" value="Homeodomain-like"/>
    <property type="match status" value="1"/>
</dbReference>
<dbReference type="Pfam" id="PF00440">
    <property type="entry name" value="TetR_N"/>
    <property type="match status" value="1"/>
</dbReference>
<organism evidence="6 7">
    <name type="scientific">Pedobacter yulinensis</name>
    <dbReference type="NCBI Taxonomy" id="2126353"/>
    <lineage>
        <taxon>Bacteria</taxon>
        <taxon>Pseudomonadati</taxon>
        <taxon>Bacteroidota</taxon>
        <taxon>Sphingobacteriia</taxon>
        <taxon>Sphingobacteriales</taxon>
        <taxon>Sphingobacteriaceae</taxon>
        <taxon>Pedobacter</taxon>
    </lineage>
</organism>
<dbReference type="OrthoDB" id="836882at2"/>